<dbReference type="InterPro" id="IPR020846">
    <property type="entry name" value="MFS_dom"/>
</dbReference>
<feature type="transmembrane region" description="Helical" evidence="7">
    <location>
        <begin position="53"/>
        <end position="74"/>
    </location>
</feature>
<keyword evidence="5 7" id="KW-1133">Transmembrane helix</keyword>
<evidence type="ECO:0000256" key="1">
    <source>
        <dbReference type="ARBA" id="ARBA00004651"/>
    </source>
</evidence>
<sequence>MSISKSELRKVTLAASIGTFLEYYDLLLSATAAGIVWPSLYFNPATKNPTVGLALSLSTVGIAFIVRPLGGLIFGQIGDKLGRKSTLIITLLLMFIGTFGLGVLPTYAQIGVISAFMIIILRIIQGIGFGGEWGGAVSWMVEFAKKANSSPTYWTSFLQGAVLFGISASTFGFAIVSALLDRASFLSWGWRLLFIVGAIIVVLGALMRYYTSESPLFLELKVKGELSKSPALETLKKYWVSIILLAIAWWYMTVTTVLIATPYSIQFASAIGVNTILGLSSQSFMNLVIGIGYVVGGLASIVLGVMTKSIRMTRLNVIVAVVCSVLVYLYFYMISLKEAYFVILSSAIFYGAVFYPFGGLASWFAESFPTKYRYTGTGLAYQIGGLLSGIVSTFVPPIILLYTKLPVSQLWIYYALTYTIICVVSALATIAYSRVYGKVEMPK</sequence>
<evidence type="ECO:0000313" key="11">
    <source>
        <dbReference type="Proteomes" id="UP000060043"/>
    </source>
</evidence>
<dbReference type="GO" id="GO:0005886">
    <property type="term" value="C:plasma membrane"/>
    <property type="evidence" value="ECO:0007669"/>
    <property type="project" value="UniProtKB-SubCell"/>
</dbReference>
<keyword evidence="6 7" id="KW-0472">Membrane</keyword>
<feature type="transmembrane region" description="Helical" evidence="7">
    <location>
        <begin position="86"/>
        <end position="104"/>
    </location>
</feature>
<evidence type="ECO:0000256" key="6">
    <source>
        <dbReference type="ARBA" id="ARBA00023136"/>
    </source>
</evidence>
<keyword evidence="10" id="KW-0762">Sugar transport</keyword>
<gene>
    <name evidence="9" type="ORF">ATY89_09475</name>
    <name evidence="10" type="ORF">ATZ20_00885</name>
</gene>
<evidence type="ECO:0000256" key="2">
    <source>
        <dbReference type="ARBA" id="ARBA00022448"/>
    </source>
</evidence>
<evidence type="ECO:0000256" key="7">
    <source>
        <dbReference type="SAM" id="Phobius"/>
    </source>
</evidence>
<comment type="subcellular location">
    <subcellularLocation>
        <location evidence="1">Cell membrane</location>
        <topology evidence="1">Multi-pass membrane protein</topology>
    </subcellularLocation>
</comment>
<protein>
    <submittedName>
        <fullName evidence="10">Sugar transporter</fullName>
    </submittedName>
</protein>
<dbReference type="Gene3D" id="1.20.1250.20">
    <property type="entry name" value="MFS general substrate transporter like domains"/>
    <property type="match status" value="1"/>
</dbReference>
<feature type="transmembrane region" description="Helical" evidence="7">
    <location>
        <begin position="411"/>
        <end position="433"/>
    </location>
</feature>
<feature type="domain" description="Major facilitator superfamily (MFS) profile" evidence="8">
    <location>
        <begin position="11"/>
        <end position="440"/>
    </location>
</feature>
<evidence type="ECO:0000313" key="9">
    <source>
        <dbReference type="EMBL" id="ALU30142.1"/>
    </source>
</evidence>
<evidence type="ECO:0000313" key="10">
    <source>
        <dbReference type="EMBL" id="ALU30836.1"/>
    </source>
</evidence>
<dbReference type="PaxDb" id="1435377-SUSAZ_08230"/>
<feature type="transmembrane region" description="Helical" evidence="7">
    <location>
        <begin position="188"/>
        <end position="211"/>
    </location>
</feature>
<evidence type="ECO:0000313" key="12">
    <source>
        <dbReference type="Proteomes" id="UP000065473"/>
    </source>
</evidence>
<feature type="transmembrane region" description="Helical" evidence="7">
    <location>
        <begin position="379"/>
        <end position="399"/>
    </location>
</feature>
<dbReference type="Proteomes" id="UP000060043">
    <property type="component" value="Chromosome"/>
</dbReference>
<dbReference type="EMBL" id="CP013695">
    <property type="protein sequence ID" value="ALU30836.1"/>
    <property type="molecule type" value="Genomic_DNA"/>
</dbReference>
<reference evidence="11 12" key="1">
    <citation type="submission" date="2015-12" db="EMBL/GenBank/DDBJ databases">
        <title>A stable core within a dynamic pangenome in Sulfolobus acidocaldarius.</title>
        <authorList>
            <person name="Anderson R."/>
            <person name="Kouris A."/>
            <person name="Seward C."/>
            <person name="Campbell K."/>
            <person name="Whitaker R."/>
        </authorList>
    </citation>
    <scope>NUCLEOTIDE SEQUENCE [LARGE SCALE GENOMIC DNA]</scope>
    <source>
        <strain evidence="9 12">GG12-C01-09</strain>
        <strain evidence="10 11">NG05B_CO5_07</strain>
    </source>
</reference>
<dbReference type="SUPFAM" id="SSF103473">
    <property type="entry name" value="MFS general substrate transporter"/>
    <property type="match status" value="1"/>
</dbReference>
<keyword evidence="4 7" id="KW-0812">Transmembrane</keyword>
<evidence type="ECO:0000256" key="5">
    <source>
        <dbReference type="ARBA" id="ARBA00022989"/>
    </source>
</evidence>
<evidence type="ECO:0000259" key="8">
    <source>
        <dbReference type="PROSITE" id="PS50850"/>
    </source>
</evidence>
<dbReference type="PROSITE" id="PS50850">
    <property type="entry name" value="MFS"/>
    <property type="match status" value="1"/>
</dbReference>
<evidence type="ECO:0000256" key="3">
    <source>
        <dbReference type="ARBA" id="ARBA00022475"/>
    </source>
</evidence>
<dbReference type="PANTHER" id="PTHR43045:SF1">
    <property type="entry name" value="SHIKIMATE TRANSPORTER"/>
    <property type="match status" value="1"/>
</dbReference>
<dbReference type="OMA" id="VIAKNFF"/>
<feature type="transmembrane region" description="Helical" evidence="7">
    <location>
        <begin position="21"/>
        <end position="41"/>
    </location>
</feature>
<accession>A0A0U2W175</accession>
<keyword evidence="2" id="KW-0813">Transport</keyword>
<dbReference type="RefSeq" id="WP_011278539.1">
    <property type="nucleotide sequence ID" value="NZ_BHWZ01000004.1"/>
</dbReference>
<organism evidence="10 11">
    <name type="scientific">Sulfolobus acidocaldarius</name>
    <dbReference type="NCBI Taxonomy" id="2285"/>
    <lineage>
        <taxon>Archaea</taxon>
        <taxon>Thermoproteota</taxon>
        <taxon>Thermoprotei</taxon>
        <taxon>Sulfolobales</taxon>
        <taxon>Sulfolobaceae</taxon>
        <taxon>Sulfolobus</taxon>
    </lineage>
</organism>
<feature type="transmembrane region" description="Helical" evidence="7">
    <location>
        <begin position="152"/>
        <end position="176"/>
    </location>
</feature>
<dbReference type="Proteomes" id="UP000065473">
    <property type="component" value="Chromosome"/>
</dbReference>
<feature type="transmembrane region" description="Helical" evidence="7">
    <location>
        <begin position="283"/>
        <end position="303"/>
    </location>
</feature>
<dbReference type="OrthoDB" id="117970at2157"/>
<dbReference type="InterPro" id="IPR036259">
    <property type="entry name" value="MFS_trans_sf"/>
</dbReference>
<feature type="transmembrane region" description="Helical" evidence="7">
    <location>
        <begin position="315"/>
        <end position="333"/>
    </location>
</feature>
<dbReference type="EMBL" id="CP013694">
    <property type="protein sequence ID" value="ALU30142.1"/>
    <property type="molecule type" value="Genomic_DNA"/>
</dbReference>
<evidence type="ECO:0000256" key="4">
    <source>
        <dbReference type="ARBA" id="ARBA00022692"/>
    </source>
</evidence>
<name>A0A0U2W175_9CREN</name>
<feature type="transmembrane region" description="Helical" evidence="7">
    <location>
        <begin position="110"/>
        <end position="131"/>
    </location>
</feature>
<dbReference type="GeneID" id="14552224"/>
<keyword evidence="3" id="KW-1003">Cell membrane</keyword>
<feature type="transmembrane region" description="Helical" evidence="7">
    <location>
        <begin position="339"/>
        <end position="358"/>
    </location>
</feature>
<dbReference type="InterPro" id="IPR005828">
    <property type="entry name" value="MFS_sugar_transport-like"/>
</dbReference>
<dbReference type="AlphaFoldDB" id="A0A0U2W175"/>
<dbReference type="PANTHER" id="PTHR43045">
    <property type="entry name" value="SHIKIMATE TRANSPORTER"/>
    <property type="match status" value="1"/>
</dbReference>
<proteinExistence type="predicted"/>
<dbReference type="GO" id="GO:0022857">
    <property type="term" value="F:transmembrane transporter activity"/>
    <property type="evidence" value="ECO:0007669"/>
    <property type="project" value="InterPro"/>
</dbReference>
<dbReference type="Pfam" id="PF00083">
    <property type="entry name" value="Sugar_tr"/>
    <property type="match status" value="1"/>
</dbReference>
<feature type="transmembrane region" description="Helical" evidence="7">
    <location>
        <begin position="238"/>
        <end position="263"/>
    </location>
</feature>
<dbReference type="STRING" id="1435377.SUSAZ_08230"/>